<evidence type="ECO:0000313" key="1">
    <source>
        <dbReference type="EMBL" id="KKO73695.1"/>
    </source>
</evidence>
<feature type="non-terminal residue" evidence="1">
    <location>
        <position position="1"/>
    </location>
</feature>
<dbReference type="Proteomes" id="UP000034350">
    <property type="component" value="Unassembled WGS sequence"/>
</dbReference>
<name>A0A0F9W9M5_9MICR</name>
<dbReference type="OrthoDB" id="5534248at2759"/>
<dbReference type="GeneID" id="36319921"/>
<dbReference type="AlphaFoldDB" id="A0A0F9W9M5"/>
<organism evidence="1 2">
    <name type="scientific">Vairimorpha ceranae</name>
    <dbReference type="NCBI Taxonomy" id="40302"/>
    <lineage>
        <taxon>Eukaryota</taxon>
        <taxon>Fungi</taxon>
        <taxon>Fungi incertae sedis</taxon>
        <taxon>Microsporidia</taxon>
        <taxon>Nosematidae</taxon>
        <taxon>Vairimorpha</taxon>
    </lineage>
</organism>
<keyword evidence="1" id="KW-0548">Nucleotidyltransferase</keyword>
<keyword evidence="1" id="KW-0695">RNA-directed DNA polymerase</keyword>
<dbReference type="GO" id="GO:0003964">
    <property type="term" value="F:RNA-directed DNA polymerase activity"/>
    <property type="evidence" value="ECO:0007669"/>
    <property type="project" value="UniProtKB-KW"/>
</dbReference>
<keyword evidence="1" id="KW-0808">Transferase</keyword>
<dbReference type="VEuPathDB" id="MicrosporidiaDB:AAJ76_2990003"/>
<dbReference type="GO" id="GO:0004519">
    <property type="term" value="F:endonuclease activity"/>
    <property type="evidence" value="ECO:0007669"/>
    <property type="project" value="UniProtKB-KW"/>
</dbReference>
<keyword evidence="1" id="KW-0255">Endonuclease</keyword>
<protein>
    <submittedName>
        <fullName evidence="1">Endonuclease-reverse transcriptase</fullName>
    </submittedName>
</protein>
<dbReference type="RefSeq" id="XP_024329437.1">
    <property type="nucleotide sequence ID" value="XM_024474990.1"/>
</dbReference>
<keyword evidence="1" id="KW-0540">Nuclease</keyword>
<comment type="caution">
    <text evidence="1">The sequence shown here is derived from an EMBL/GenBank/DDBJ whole genome shotgun (WGS) entry which is preliminary data.</text>
</comment>
<reference evidence="1 2" key="1">
    <citation type="journal article" date="2015" name="Environ. Microbiol.">
        <title>Genome analyses suggest the presence of polyploidy and recent human-driven expansions in eight global populations of the honeybee pathogen Nosema ceranae.</title>
        <authorList>
            <person name="Pelin A."/>
            <person name="Selman M."/>
            <person name="Aris-Brosou S."/>
            <person name="Farinelli L."/>
            <person name="Corradi N."/>
        </authorList>
    </citation>
    <scope>NUCLEOTIDE SEQUENCE [LARGE SCALE GENOMIC DNA]</scope>
    <source>
        <strain evidence="1 2">PA08 1199</strain>
    </source>
</reference>
<keyword evidence="1" id="KW-0378">Hydrolase</keyword>
<keyword evidence="2" id="KW-1185">Reference proteome</keyword>
<dbReference type="EMBL" id="JPQZ01000299">
    <property type="protein sequence ID" value="KKO73695.1"/>
    <property type="molecule type" value="Genomic_DNA"/>
</dbReference>
<evidence type="ECO:0000313" key="2">
    <source>
        <dbReference type="Proteomes" id="UP000034350"/>
    </source>
</evidence>
<proteinExistence type="predicted"/>
<accession>A0A0F9W9M5</accession>
<sequence length="60" mass="7105">NVLVPALMYGSELWGMSSTRSGRITRILRKAVRMVFRTKIVPLDWIMDEFSIIEFKYERP</sequence>
<gene>
    <name evidence="1" type="ORF">AAJ76_2990003</name>
</gene>